<dbReference type="GO" id="GO:0006313">
    <property type="term" value="P:DNA transposition"/>
    <property type="evidence" value="ECO:0007669"/>
    <property type="project" value="InterPro"/>
</dbReference>
<dbReference type="Pfam" id="PF01527">
    <property type="entry name" value="HTH_Tnp_1"/>
    <property type="match status" value="1"/>
</dbReference>
<protein>
    <submittedName>
        <fullName evidence="1">Transposase</fullName>
    </submittedName>
</protein>
<accession>A0A9X7V0Q6</accession>
<gene>
    <name evidence="1" type="ORF">GJQ55_06190</name>
</gene>
<keyword evidence="2" id="KW-1185">Reference proteome</keyword>
<organism evidence="1 2">
    <name type="scientific">Venatoribacter cucullus</name>
    <dbReference type="NCBI Taxonomy" id="2661630"/>
    <lineage>
        <taxon>Bacteria</taxon>
        <taxon>Pseudomonadati</taxon>
        <taxon>Pseudomonadota</taxon>
        <taxon>Gammaproteobacteria</taxon>
        <taxon>Oceanospirillales</taxon>
        <taxon>Oceanospirillaceae</taxon>
        <taxon>Venatoribacter</taxon>
    </lineage>
</organism>
<dbReference type="Proteomes" id="UP000596074">
    <property type="component" value="Chromosome"/>
</dbReference>
<dbReference type="GO" id="GO:0003677">
    <property type="term" value="F:DNA binding"/>
    <property type="evidence" value="ECO:0007669"/>
    <property type="project" value="InterPro"/>
</dbReference>
<proteinExistence type="predicted"/>
<reference evidence="1 2" key="1">
    <citation type="submission" date="2019-11" db="EMBL/GenBank/DDBJ databases">
        <title>Venatorbacter sp. nov. a predator of Campylobacter and other Gram-negative bacteria.</title>
        <authorList>
            <person name="Saeedi A."/>
            <person name="Cummings N.J."/>
            <person name="Connerton I.F."/>
            <person name="Connerton P.L."/>
        </authorList>
    </citation>
    <scope>NUCLEOTIDE SEQUENCE [LARGE SCALE GENOMIC DNA]</scope>
    <source>
        <strain evidence="1">XL5</strain>
    </source>
</reference>
<dbReference type="KEGG" id="vcw:GJQ55_06190"/>
<name>A0A9X7V0Q6_9GAMM</name>
<sequence length="74" mass="7975">MLQCNAVTRSGQKSRFPDNQVLSVLKQAESGIPVPELCREHGVEPNHPAKPATGFQPLPGGLFSPLLTLYSATF</sequence>
<dbReference type="EMBL" id="CP046056">
    <property type="protein sequence ID" value="QQD25448.1"/>
    <property type="molecule type" value="Genomic_DNA"/>
</dbReference>
<dbReference type="InterPro" id="IPR002514">
    <property type="entry name" value="Transposase_8"/>
</dbReference>
<evidence type="ECO:0000313" key="1">
    <source>
        <dbReference type="EMBL" id="QQD25448.1"/>
    </source>
</evidence>
<dbReference type="GO" id="GO:0004803">
    <property type="term" value="F:transposase activity"/>
    <property type="evidence" value="ECO:0007669"/>
    <property type="project" value="InterPro"/>
</dbReference>
<evidence type="ECO:0000313" key="2">
    <source>
        <dbReference type="Proteomes" id="UP000596074"/>
    </source>
</evidence>
<dbReference type="AlphaFoldDB" id="A0A9X7V0Q6"/>